<feature type="non-terminal residue" evidence="1">
    <location>
        <position position="59"/>
    </location>
</feature>
<organism evidence="1 2">
    <name type="scientific">Cirrhinus mrigala</name>
    <name type="common">Mrigala</name>
    <dbReference type="NCBI Taxonomy" id="683832"/>
    <lineage>
        <taxon>Eukaryota</taxon>
        <taxon>Metazoa</taxon>
        <taxon>Chordata</taxon>
        <taxon>Craniata</taxon>
        <taxon>Vertebrata</taxon>
        <taxon>Euteleostomi</taxon>
        <taxon>Actinopterygii</taxon>
        <taxon>Neopterygii</taxon>
        <taxon>Teleostei</taxon>
        <taxon>Ostariophysi</taxon>
        <taxon>Cypriniformes</taxon>
        <taxon>Cyprinidae</taxon>
        <taxon>Labeoninae</taxon>
        <taxon>Labeonini</taxon>
        <taxon>Cirrhinus</taxon>
    </lineage>
</organism>
<keyword evidence="2" id="KW-1185">Reference proteome</keyword>
<gene>
    <name evidence="1" type="ORF">M9458_017935</name>
</gene>
<accession>A0ABD0QKF9</accession>
<name>A0ABD0QKF9_CIRMR</name>
<dbReference type="Proteomes" id="UP001529510">
    <property type="component" value="Unassembled WGS sequence"/>
</dbReference>
<sequence>CLRHRFLCRSCCFLPLSPKTLRSYSCWICTSLDSSVPRIPVQRPPHNARTLLTSLRVSL</sequence>
<protein>
    <submittedName>
        <fullName evidence="1">Uncharacterized protein</fullName>
    </submittedName>
</protein>
<proteinExistence type="predicted"/>
<reference evidence="1 2" key="1">
    <citation type="submission" date="2024-05" db="EMBL/GenBank/DDBJ databases">
        <title>Genome sequencing and assembly of Indian major carp, Cirrhinus mrigala (Hamilton, 1822).</title>
        <authorList>
            <person name="Mohindra V."/>
            <person name="Chowdhury L.M."/>
            <person name="Lal K."/>
            <person name="Jena J.K."/>
        </authorList>
    </citation>
    <scope>NUCLEOTIDE SEQUENCE [LARGE SCALE GENOMIC DNA]</scope>
    <source>
        <strain evidence="1">CM1030</strain>
        <tissue evidence="1">Blood</tissue>
    </source>
</reference>
<feature type="non-terminal residue" evidence="1">
    <location>
        <position position="1"/>
    </location>
</feature>
<evidence type="ECO:0000313" key="1">
    <source>
        <dbReference type="EMBL" id="KAL0186265.1"/>
    </source>
</evidence>
<evidence type="ECO:0000313" key="2">
    <source>
        <dbReference type="Proteomes" id="UP001529510"/>
    </source>
</evidence>
<dbReference type="AlphaFoldDB" id="A0ABD0QKF9"/>
<dbReference type="EMBL" id="JAMKFB020000008">
    <property type="protein sequence ID" value="KAL0186265.1"/>
    <property type="molecule type" value="Genomic_DNA"/>
</dbReference>
<comment type="caution">
    <text evidence="1">The sequence shown here is derived from an EMBL/GenBank/DDBJ whole genome shotgun (WGS) entry which is preliminary data.</text>
</comment>